<dbReference type="STRING" id="1232681.ADIS_2512"/>
<dbReference type="AlphaFoldDB" id="R7ZSI0"/>
<dbReference type="InterPro" id="IPR017642">
    <property type="entry name" value="DNA_S_mod_DndB"/>
</dbReference>
<evidence type="ECO:0000313" key="2">
    <source>
        <dbReference type="Proteomes" id="UP000013909"/>
    </source>
</evidence>
<dbReference type="Proteomes" id="UP000013909">
    <property type="component" value="Unassembled WGS sequence"/>
</dbReference>
<dbReference type="Pfam" id="PF14072">
    <property type="entry name" value="DndB"/>
    <property type="match status" value="1"/>
</dbReference>
<protein>
    <recommendedName>
        <fullName evidence="3">DGQHR domain-containing protein</fullName>
    </recommendedName>
</protein>
<dbReference type="CDD" id="cd16413">
    <property type="entry name" value="DGQHR_domain"/>
    <property type="match status" value="1"/>
</dbReference>
<evidence type="ECO:0008006" key="3">
    <source>
        <dbReference type="Google" id="ProtNLM"/>
    </source>
</evidence>
<dbReference type="PATRIC" id="fig|1288963.3.peg.2504"/>
<sequence>MQSAMTRQIENGFEARKITQINQEFLLGIFTYSQFKKWSKPTERLIVGYEEELVDQDEFFKDKPLIKPVYNSQIQRKTNNSKVENIADFLIRDNYSMFPTNIIVAVPAIVIDKIEEISNDSVSISLNEIVFQEIEKENGDVFLTIIDGQHRIKGIERAIQKLQDIIGLELDPLERKKYSDKLNKILELELVVSFFLDPPLEYQAMIFSTINKTQTKVPENLVYSLFGLTNLDSPQKTALEVVLALNGIEKSPFFGRVKLVGNSYKRGELIPLSQATMVKSILFLICRGQKEAELERWKKRTEMRDENQRLIFRDFYRTNEDKNITRVIFLYFSAVREVFLNEDGQSYWDLGSTDKINLLQTNVSYQAFMRLLVDIFISGHREEIFKKEFYLALLKKITVDFQDPENKYPFTSKTIKLLYEDMKSQIFID</sequence>
<keyword evidence="2" id="KW-1185">Reference proteome</keyword>
<dbReference type="NCBIfam" id="TIGR03187">
    <property type="entry name" value="DGQHR"/>
    <property type="match status" value="1"/>
</dbReference>
<accession>R7ZSI0</accession>
<comment type="caution">
    <text evidence="1">The sequence shown here is derived from an EMBL/GenBank/DDBJ whole genome shotgun (WGS) entry which is preliminary data.</text>
</comment>
<dbReference type="EMBL" id="AQHR01000069">
    <property type="protein sequence ID" value="EON76969.1"/>
    <property type="molecule type" value="Genomic_DNA"/>
</dbReference>
<organism evidence="1 2">
    <name type="scientific">Lunatimonas lonarensis</name>
    <dbReference type="NCBI Taxonomy" id="1232681"/>
    <lineage>
        <taxon>Bacteria</taxon>
        <taxon>Pseudomonadati</taxon>
        <taxon>Bacteroidota</taxon>
        <taxon>Cytophagia</taxon>
        <taxon>Cytophagales</taxon>
        <taxon>Cyclobacteriaceae</taxon>
    </lineage>
</organism>
<dbReference type="InterPro" id="IPR017601">
    <property type="entry name" value="DGQHR-contain_dom"/>
</dbReference>
<evidence type="ECO:0000313" key="1">
    <source>
        <dbReference type="EMBL" id="EON76969.1"/>
    </source>
</evidence>
<gene>
    <name evidence="1" type="ORF">ADIS_2512</name>
</gene>
<reference evidence="1 2" key="1">
    <citation type="submission" date="2013-02" db="EMBL/GenBank/DDBJ databases">
        <title>A novel strain isolated from Lonar lake, Maharashtra, India.</title>
        <authorList>
            <person name="Singh A."/>
        </authorList>
    </citation>
    <scope>NUCLEOTIDE SEQUENCE [LARGE SCALE GENOMIC DNA]</scope>
    <source>
        <strain evidence="1 2">AK24</strain>
    </source>
</reference>
<name>R7ZSI0_9BACT</name>
<proteinExistence type="predicted"/>